<proteinExistence type="predicted"/>
<protein>
    <submittedName>
        <fullName evidence="3">Uncharacterized protein</fullName>
    </submittedName>
</protein>
<name>A0A177TC50_9BASI</name>
<sequence>MPTEEFSPGPFVASIPSALQRHINTLQGGYENCGRLSSSLVRLDGAQQKLSDVLQRHVSSLEAELATLQQDVEEDQLRLNAGLIQLSDHLLRLQEDFAHIKQRTKDRISRVATKLQKAQSQDFTAVVDQMQACTTDFTRDIRTAELDLTRVESQLVGLNAWNVAWPEAVTALNNVQPSRVSPPQYSVSGAPRPPPSNAALSEPVAG</sequence>
<keyword evidence="1" id="KW-0175">Coiled coil</keyword>
<gene>
    <name evidence="3" type="ORF">A4X13_0g6545</name>
</gene>
<feature type="region of interest" description="Disordered" evidence="2">
    <location>
        <begin position="177"/>
        <end position="206"/>
    </location>
</feature>
<feature type="compositionally biased region" description="Polar residues" evidence="2">
    <location>
        <begin position="177"/>
        <end position="187"/>
    </location>
</feature>
<evidence type="ECO:0000256" key="1">
    <source>
        <dbReference type="SAM" id="Coils"/>
    </source>
</evidence>
<reference evidence="3" key="2">
    <citation type="journal article" date="2019" name="IMA Fungus">
        <title>Genome sequencing and comparison of five Tilletia species to identify candidate genes for the detection of regulated species infecting wheat.</title>
        <authorList>
            <person name="Nguyen H.D.T."/>
            <person name="Sultana T."/>
            <person name="Kesanakurti P."/>
            <person name="Hambleton S."/>
        </authorList>
    </citation>
    <scope>NUCLEOTIDE SEQUENCE</scope>
    <source>
        <strain evidence="3">DAOMC 236416</strain>
    </source>
</reference>
<reference evidence="3" key="1">
    <citation type="submission" date="2016-04" db="EMBL/GenBank/DDBJ databases">
        <authorList>
            <person name="Nguyen H.D."/>
            <person name="Samba Siva P."/>
            <person name="Cullis J."/>
            <person name="Levesque C.A."/>
            <person name="Hambleton S."/>
        </authorList>
    </citation>
    <scope>NUCLEOTIDE SEQUENCE</scope>
    <source>
        <strain evidence="3">DAOMC 236416</strain>
    </source>
</reference>
<evidence type="ECO:0000256" key="2">
    <source>
        <dbReference type="SAM" id="MobiDB-lite"/>
    </source>
</evidence>
<dbReference type="EMBL" id="LWDF02000639">
    <property type="protein sequence ID" value="KAE8244507.1"/>
    <property type="molecule type" value="Genomic_DNA"/>
</dbReference>
<evidence type="ECO:0000313" key="4">
    <source>
        <dbReference type="Proteomes" id="UP000077521"/>
    </source>
</evidence>
<dbReference type="AlphaFoldDB" id="A0A177TC50"/>
<dbReference type="Proteomes" id="UP000077521">
    <property type="component" value="Unassembled WGS sequence"/>
</dbReference>
<organism evidence="3 4">
    <name type="scientific">Tilletia indica</name>
    <dbReference type="NCBI Taxonomy" id="43049"/>
    <lineage>
        <taxon>Eukaryota</taxon>
        <taxon>Fungi</taxon>
        <taxon>Dikarya</taxon>
        <taxon>Basidiomycota</taxon>
        <taxon>Ustilaginomycotina</taxon>
        <taxon>Exobasidiomycetes</taxon>
        <taxon>Tilletiales</taxon>
        <taxon>Tilletiaceae</taxon>
        <taxon>Tilletia</taxon>
    </lineage>
</organism>
<evidence type="ECO:0000313" key="3">
    <source>
        <dbReference type="EMBL" id="KAE8244507.1"/>
    </source>
</evidence>
<feature type="coiled-coil region" evidence="1">
    <location>
        <begin position="51"/>
        <end position="121"/>
    </location>
</feature>
<comment type="caution">
    <text evidence="3">The sequence shown here is derived from an EMBL/GenBank/DDBJ whole genome shotgun (WGS) entry which is preliminary data.</text>
</comment>
<keyword evidence="4" id="KW-1185">Reference proteome</keyword>
<accession>A0A177TC50</accession>